<gene>
    <name evidence="11" type="ORF">H6P81_002757</name>
</gene>
<dbReference type="EC" id="2.4.1.-" evidence="10"/>
<evidence type="ECO:0000256" key="7">
    <source>
        <dbReference type="ARBA" id="ARBA00022824"/>
    </source>
</evidence>
<comment type="similarity">
    <text evidence="3 10">Belongs to the ALG6/ALG8 glucosyltransferase family.</text>
</comment>
<dbReference type="GO" id="GO:0005789">
    <property type="term" value="C:endoplasmic reticulum membrane"/>
    <property type="evidence" value="ECO:0007669"/>
    <property type="project" value="UniProtKB-SubCell"/>
</dbReference>
<keyword evidence="5 10" id="KW-0808">Transferase</keyword>
<dbReference type="InterPro" id="IPR004856">
    <property type="entry name" value="Glyco_trans_ALG6/ALG8"/>
</dbReference>
<dbReference type="PANTHER" id="PTHR12413">
    <property type="entry name" value="DOLICHYL GLYCOSYLTRANSFERASE"/>
    <property type="match status" value="1"/>
</dbReference>
<keyword evidence="7 10" id="KW-0256">Endoplasmic reticulum</keyword>
<feature type="transmembrane region" description="Helical" evidence="10">
    <location>
        <begin position="196"/>
        <end position="213"/>
    </location>
</feature>
<reference evidence="11 12" key="1">
    <citation type="submission" date="2021-07" db="EMBL/GenBank/DDBJ databases">
        <title>The Aristolochia fimbriata genome: insights into angiosperm evolution, floral development and chemical biosynthesis.</title>
        <authorList>
            <person name="Jiao Y."/>
        </authorList>
    </citation>
    <scope>NUCLEOTIDE SEQUENCE [LARGE SCALE GENOMIC DNA]</scope>
    <source>
        <strain evidence="11">IBCAS-2021</strain>
        <tissue evidence="11">Leaf</tissue>
    </source>
</reference>
<evidence type="ECO:0000256" key="8">
    <source>
        <dbReference type="ARBA" id="ARBA00022989"/>
    </source>
</evidence>
<keyword evidence="12" id="KW-1185">Reference proteome</keyword>
<evidence type="ECO:0000256" key="5">
    <source>
        <dbReference type="ARBA" id="ARBA00022679"/>
    </source>
</evidence>
<dbReference type="AlphaFoldDB" id="A0AAV7FB80"/>
<evidence type="ECO:0000256" key="4">
    <source>
        <dbReference type="ARBA" id="ARBA00022676"/>
    </source>
</evidence>
<comment type="caution">
    <text evidence="10">Lacks conserved residue(s) required for the propagation of feature annotation.</text>
</comment>
<evidence type="ECO:0000256" key="2">
    <source>
        <dbReference type="ARBA" id="ARBA00004922"/>
    </source>
</evidence>
<comment type="subcellular location">
    <subcellularLocation>
        <location evidence="1 10">Endoplasmic reticulum membrane</location>
        <topology evidence="1 10">Multi-pass membrane protein</topology>
    </subcellularLocation>
</comment>
<sequence length="234" mass="26636">MYGDYEAQRHWMEITLHTPSIYWYHNTSTNPLSYWGLDYPPLTAYQTRAHGLFLNYFLPPSVALVPSRGHKKLLMRCTVLLSDALVFFPAAIYFILVYCVHRGKKDASLWLLAMILLNPGLIVIDHGHFQYNCISLGFTVGAVAAVLAKHDLLASVLFSLALNHKQMSAYFAPAFFAHLLGKCLKRKYSLHEVLKLGIAVVVTFAVMWWPYLYSVDAVMEVYFSELPPIYCPNP</sequence>
<dbReference type="Pfam" id="PF03155">
    <property type="entry name" value="Alg6_Alg8"/>
    <property type="match status" value="1"/>
</dbReference>
<organism evidence="11 12">
    <name type="scientific">Aristolochia fimbriata</name>
    <name type="common">White veined hardy Dutchman's pipe vine</name>
    <dbReference type="NCBI Taxonomy" id="158543"/>
    <lineage>
        <taxon>Eukaryota</taxon>
        <taxon>Viridiplantae</taxon>
        <taxon>Streptophyta</taxon>
        <taxon>Embryophyta</taxon>
        <taxon>Tracheophyta</taxon>
        <taxon>Spermatophyta</taxon>
        <taxon>Magnoliopsida</taxon>
        <taxon>Magnoliidae</taxon>
        <taxon>Piperales</taxon>
        <taxon>Aristolochiaceae</taxon>
        <taxon>Aristolochia</taxon>
    </lineage>
</organism>
<keyword evidence="8 10" id="KW-1133">Transmembrane helix</keyword>
<dbReference type="Proteomes" id="UP000825729">
    <property type="component" value="Unassembled WGS sequence"/>
</dbReference>
<evidence type="ECO:0000313" key="12">
    <source>
        <dbReference type="Proteomes" id="UP000825729"/>
    </source>
</evidence>
<accession>A0AAV7FB80</accession>
<proteinExistence type="inferred from homology"/>
<evidence type="ECO:0000256" key="9">
    <source>
        <dbReference type="ARBA" id="ARBA00023136"/>
    </source>
</evidence>
<evidence type="ECO:0000313" key="11">
    <source>
        <dbReference type="EMBL" id="KAG9458249.1"/>
    </source>
</evidence>
<keyword evidence="9 10" id="KW-0472">Membrane</keyword>
<name>A0AAV7FB80_ARIFI</name>
<feature type="transmembrane region" description="Helical" evidence="10">
    <location>
        <begin position="73"/>
        <end position="95"/>
    </location>
</feature>
<keyword evidence="4 10" id="KW-0328">Glycosyltransferase</keyword>
<protein>
    <recommendedName>
        <fullName evidence="10">Alpha-1,3-glucosyltransferase</fullName>
        <ecNumber evidence="10">2.4.1.-</ecNumber>
    </recommendedName>
</protein>
<evidence type="ECO:0000256" key="6">
    <source>
        <dbReference type="ARBA" id="ARBA00022692"/>
    </source>
</evidence>
<keyword evidence="6 10" id="KW-0812">Transmembrane</keyword>
<dbReference type="PANTHER" id="PTHR12413:SF1">
    <property type="entry name" value="DOLICHYL PYROPHOSPHATE MAN9GLCNAC2 ALPHA-1,3-GLUCOSYLTRANSFERASE"/>
    <property type="match status" value="1"/>
</dbReference>
<evidence type="ECO:0000256" key="3">
    <source>
        <dbReference type="ARBA" id="ARBA00008715"/>
    </source>
</evidence>
<dbReference type="EMBL" id="JAINDJ010000002">
    <property type="protein sequence ID" value="KAG9458249.1"/>
    <property type="molecule type" value="Genomic_DNA"/>
</dbReference>
<feature type="transmembrane region" description="Helical" evidence="10">
    <location>
        <begin position="107"/>
        <end position="124"/>
    </location>
</feature>
<dbReference type="GO" id="GO:0042281">
    <property type="term" value="F:dolichyl pyrophosphate Man9GlcNAc2 alpha-1,3-glucosyltransferase activity"/>
    <property type="evidence" value="ECO:0007669"/>
    <property type="project" value="TreeGrafter"/>
</dbReference>
<feature type="transmembrane region" description="Helical" evidence="10">
    <location>
        <begin position="136"/>
        <end position="161"/>
    </location>
</feature>
<evidence type="ECO:0000256" key="1">
    <source>
        <dbReference type="ARBA" id="ARBA00004477"/>
    </source>
</evidence>
<comment type="caution">
    <text evidence="11">The sequence shown here is derived from an EMBL/GenBank/DDBJ whole genome shotgun (WGS) entry which is preliminary data.</text>
</comment>
<evidence type="ECO:0000256" key="10">
    <source>
        <dbReference type="RuleBase" id="RU363110"/>
    </source>
</evidence>
<comment type="pathway">
    <text evidence="2 10">Protein modification; protein glycosylation.</text>
</comment>